<dbReference type="PANTHER" id="PTHR12147:SF26">
    <property type="entry name" value="PEPTIDASE M28 DOMAIN-CONTAINING PROTEIN"/>
    <property type="match status" value="1"/>
</dbReference>
<feature type="domain" description="Peptidase M28" evidence="1">
    <location>
        <begin position="124"/>
        <end position="333"/>
    </location>
</feature>
<accession>A0ABW5JVM8</accession>
<dbReference type="SUPFAM" id="SSF53187">
    <property type="entry name" value="Zn-dependent exopeptidases"/>
    <property type="match status" value="1"/>
</dbReference>
<dbReference type="RefSeq" id="WP_379899752.1">
    <property type="nucleotide sequence ID" value="NZ_JBHULM010000001.1"/>
</dbReference>
<dbReference type="Pfam" id="PF04389">
    <property type="entry name" value="Peptidase_M28"/>
    <property type="match status" value="1"/>
</dbReference>
<dbReference type="PROSITE" id="PS00018">
    <property type="entry name" value="EF_HAND_1"/>
    <property type="match status" value="1"/>
</dbReference>
<evidence type="ECO:0000313" key="2">
    <source>
        <dbReference type="EMBL" id="MFD2540734.1"/>
    </source>
</evidence>
<dbReference type="Proteomes" id="UP001597467">
    <property type="component" value="Unassembled WGS sequence"/>
</dbReference>
<dbReference type="CDD" id="cd05660">
    <property type="entry name" value="M28_like_PA"/>
    <property type="match status" value="1"/>
</dbReference>
<dbReference type="PANTHER" id="PTHR12147">
    <property type="entry name" value="METALLOPEPTIDASE M28 FAMILY MEMBER"/>
    <property type="match status" value="1"/>
</dbReference>
<comment type="caution">
    <text evidence="2">The sequence shown here is derived from an EMBL/GenBank/DDBJ whole genome shotgun (WGS) entry which is preliminary data.</text>
</comment>
<evidence type="ECO:0000313" key="3">
    <source>
        <dbReference type="Proteomes" id="UP001597467"/>
    </source>
</evidence>
<protein>
    <submittedName>
        <fullName evidence="2">M28 family metallopeptidase</fullName>
    </submittedName>
</protein>
<dbReference type="Gene3D" id="3.40.630.10">
    <property type="entry name" value="Zn peptidases"/>
    <property type="match status" value="1"/>
</dbReference>
<organism evidence="2 3">
    <name type="scientific">Lacinutrix gracilariae</name>
    <dbReference type="NCBI Taxonomy" id="1747198"/>
    <lineage>
        <taxon>Bacteria</taxon>
        <taxon>Pseudomonadati</taxon>
        <taxon>Bacteroidota</taxon>
        <taxon>Flavobacteriia</taxon>
        <taxon>Flavobacteriales</taxon>
        <taxon>Flavobacteriaceae</taxon>
        <taxon>Lacinutrix</taxon>
    </lineage>
</organism>
<dbReference type="InterPro" id="IPR018247">
    <property type="entry name" value="EF_Hand_1_Ca_BS"/>
</dbReference>
<proteinExistence type="predicted"/>
<reference evidence="3" key="1">
    <citation type="journal article" date="2019" name="Int. J. Syst. Evol. Microbiol.">
        <title>The Global Catalogue of Microorganisms (GCM) 10K type strain sequencing project: providing services to taxonomists for standard genome sequencing and annotation.</title>
        <authorList>
            <consortium name="The Broad Institute Genomics Platform"/>
            <consortium name="The Broad Institute Genome Sequencing Center for Infectious Disease"/>
            <person name="Wu L."/>
            <person name="Ma J."/>
        </authorList>
    </citation>
    <scope>NUCLEOTIDE SEQUENCE [LARGE SCALE GENOMIC DNA]</scope>
    <source>
        <strain evidence="3">KCTC 42808</strain>
    </source>
</reference>
<name>A0ABW5JVM8_9FLAO</name>
<evidence type="ECO:0000259" key="1">
    <source>
        <dbReference type="Pfam" id="PF04389"/>
    </source>
</evidence>
<sequence>MKRLKNGALMKIYLLLFAFILLGACKKNKNTTSKQQEQIHLVDTSLVKKYSASITAGSLKENLYQFASPDYAGRATGEEGQKKAVHFLADFYKSNGTASPMADSSYFQSIPETFLPEGIQASENVLAYIKGSEKPEEVLIISGHLDHLGVKDKDIYFGADDNGSGTVAILEIAKAFKAAQDQGVSPKRSILFLHLTAEEIGLQGSLYYTKNPVFKLENTIANLNIDMIGRVDNYHTKNPNYLYIIGADRLSKELHYINEKVNQNSTNLLLDYKYNEEEDSNRYYYRSDHYNFAKHNIPVIFYFNGTHKDYHKPTDTPEKINYALLEKRTKLIFGTAWQLANQENRLILNDKD</sequence>
<dbReference type="InterPro" id="IPR045175">
    <property type="entry name" value="M28_fam"/>
</dbReference>
<keyword evidence="3" id="KW-1185">Reference proteome</keyword>
<dbReference type="EMBL" id="JBHULM010000001">
    <property type="protein sequence ID" value="MFD2540734.1"/>
    <property type="molecule type" value="Genomic_DNA"/>
</dbReference>
<dbReference type="InterPro" id="IPR007484">
    <property type="entry name" value="Peptidase_M28"/>
</dbReference>
<dbReference type="PROSITE" id="PS51257">
    <property type="entry name" value="PROKAR_LIPOPROTEIN"/>
    <property type="match status" value="1"/>
</dbReference>
<gene>
    <name evidence="2" type="ORF">ACFSSB_00265</name>
</gene>